<evidence type="ECO:0000313" key="4">
    <source>
        <dbReference type="Proteomes" id="UP000186795"/>
    </source>
</evidence>
<dbReference type="Pfam" id="PF14620">
    <property type="entry name" value="YPEB_PepSY1-2"/>
    <property type="match status" value="1"/>
</dbReference>
<keyword evidence="4" id="KW-1185">Reference proteome</keyword>
<evidence type="ECO:0000313" key="3">
    <source>
        <dbReference type="EMBL" id="SIS38926.1"/>
    </source>
</evidence>
<sequence length="448" mass="50849">MYRRIAAVLFPVAALALIGTAAWGYKENQEKSSLLIKAENQYQRAFHDLNFHVDKLQDELGKTLALNSRKQLSNSLTNVWRLSFAAQNDLGQLPLSIMPFDKTESFLARIGNFSYGVGVRDLDKKPLTDREYNTLRDLYKRSNAIQKDLQKVQSQVLSKNLRWMDVEQAMASEDKVMDNTIIDGFKKVDKLSEGYTEVDWGPSVNNLEAEQRKNPVNLTGKMVSPQDVKEKIADILDRPDTKGIEVVSNRKGDVKTYSARLKKPNGREVNADVTAKGGHVLWLNYDRPVNKRKLSLERAQGEAIQFLEGLGYPEMETTSFDEMGNMASFSFVRKEGNVLIYPETVVVKVALDNGEIIGFQAENYVYNHKEKRNLKPRLTQAQARKYASPRMKVKESHPAVIFGEKGNEVLCHEFLGQLGKSEYRVFINADTGDEEFVQKVKKADTKEL</sequence>
<organism evidence="3 4">
    <name type="scientific">Kroppenstedtia eburnea</name>
    <dbReference type="NCBI Taxonomy" id="714067"/>
    <lineage>
        <taxon>Bacteria</taxon>
        <taxon>Bacillati</taxon>
        <taxon>Bacillota</taxon>
        <taxon>Bacilli</taxon>
        <taxon>Bacillales</taxon>
        <taxon>Thermoactinomycetaceae</taxon>
        <taxon>Kroppenstedtia</taxon>
    </lineage>
</organism>
<protein>
    <submittedName>
        <fullName evidence="3">Spore germination protein</fullName>
    </submittedName>
</protein>
<gene>
    <name evidence="3" type="ORF">SAMN05421790_101184</name>
</gene>
<proteinExistence type="predicted"/>
<dbReference type="NCBIfam" id="TIGR02889">
    <property type="entry name" value="spore_YpeB"/>
    <property type="match status" value="1"/>
</dbReference>
<dbReference type="EMBL" id="FTOD01000001">
    <property type="protein sequence ID" value="SIS38926.1"/>
    <property type="molecule type" value="Genomic_DNA"/>
</dbReference>
<name>A0A1N7IPJ7_9BACL</name>
<dbReference type="InterPro" id="IPR014239">
    <property type="entry name" value="YpeB_PepSY1-2"/>
</dbReference>
<dbReference type="AlphaFoldDB" id="A0A1N7IPJ7"/>
<dbReference type="RefSeq" id="WP_009708505.1">
    <property type="nucleotide sequence ID" value="NZ_CP048103.1"/>
</dbReference>
<feature type="domain" description="Sporulation protein YpeB N-terminal" evidence="2">
    <location>
        <begin position="30"/>
        <end position="165"/>
    </location>
</feature>
<dbReference type="GO" id="GO:0009847">
    <property type="term" value="P:spore germination"/>
    <property type="evidence" value="ECO:0007669"/>
    <property type="project" value="InterPro"/>
</dbReference>
<evidence type="ECO:0000259" key="2">
    <source>
        <dbReference type="Pfam" id="PF20769"/>
    </source>
</evidence>
<dbReference type="InterPro" id="IPR048402">
    <property type="entry name" value="YpeB_N"/>
</dbReference>
<feature type="domain" description="Sporulation protein YpeB PepSY1 and PepSY2" evidence="1">
    <location>
        <begin position="183"/>
        <end position="374"/>
    </location>
</feature>
<dbReference type="OrthoDB" id="2372097at2"/>
<accession>A0A1N7IPJ7</accession>
<dbReference type="Pfam" id="PF20769">
    <property type="entry name" value="YPEB_N"/>
    <property type="match status" value="1"/>
</dbReference>
<reference evidence="4" key="1">
    <citation type="submission" date="2017-01" db="EMBL/GenBank/DDBJ databases">
        <authorList>
            <person name="Varghese N."/>
            <person name="Submissions S."/>
        </authorList>
    </citation>
    <scope>NUCLEOTIDE SEQUENCE [LARGE SCALE GENOMIC DNA]</scope>
    <source>
        <strain evidence="4">DSM 45196</strain>
    </source>
</reference>
<dbReference type="Proteomes" id="UP000186795">
    <property type="component" value="Unassembled WGS sequence"/>
</dbReference>
<evidence type="ECO:0000259" key="1">
    <source>
        <dbReference type="Pfam" id="PF14620"/>
    </source>
</evidence>